<evidence type="ECO:0000313" key="1">
    <source>
        <dbReference type="EMBL" id="SJL14298.1"/>
    </source>
</evidence>
<keyword evidence="2" id="KW-1185">Reference proteome</keyword>
<reference evidence="2" key="1">
    <citation type="journal article" date="2017" name="Nat. Ecol. Evol.">
        <title>Genome expansion and lineage-specific genetic innovations in the forest pathogenic fungi Armillaria.</title>
        <authorList>
            <person name="Sipos G."/>
            <person name="Prasanna A.N."/>
            <person name="Walter M.C."/>
            <person name="O'Connor E."/>
            <person name="Balint B."/>
            <person name="Krizsan K."/>
            <person name="Kiss B."/>
            <person name="Hess J."/>
            <person name="Varga T."/>
            <person name="Slot J."/>
            <person name="Riley R."/>
            <person name="Boka B."/>
            <person name="Rigling D."/>
            <person name="Barry K."/>
            <person name="Lee J."/>
            <person name="Mihaltcheva S."/>
            <person name="LaButti K."/>
            <person name="Lipzen A."/>
            <person name="Waldron R."/>
            <person name="Moloney N.M."/>
            <person name="Sperisen C."/>
            <person name="Kredics L."/>
            <person name="Vagvoelgyi C."/>
            <person name="Patrignani A."/>
            <person name="Fitzpatrick D."/>
            <person name="Nagy I."/>
            <person name="Doyle S."/>
            <person name="Anderson J.B."/>
            <person name="Grigoriev I.V."/>
            <person name="Gueldener U."/>
            <person name="Muensterkoetter M."/>
            <person name="Nagy L.G."/>
        </authorList>
    </citation>
    <scope>NUCLEOTIDE SEQUENCE [LARGE SCALE GENOMIC DNA]</scope>
    <source>
        <strain evidence="2">C18/9</strain>
    </source>
</reference>
<dbReference type="Pfam" id="PF18758">
    <property type="entry name" value="KDZ"/>
    <property type="match status" value="1"/>
</dbReference>
<name>A0A284RZV6_ARMOS</name>
<dbReference type="EMBL" id="FUEG01000023">
    <property type="protein sequence ID" value="SJL14298.1"/>
    <property type="molecule type" value="Genomic_DNA"/>
</dbReference>
<dbReference type="InterPro" id="IPR040521">
    <property type="entry name" value="KDZ"/>
</dbReference>
<proteinExistence type="predicted"/>
<dbReference type="STRING" id="47428.A0A284RZV6"/>
<sequence>MPCIERTWAVVNAIVWSMKEMGPGSRHDTLDDHFAYHNFVKLIGLGDMLHKRLTEVENQVIAHRKYHGDFTRALPKLEYAEEWTAVVEEWDQDRSKLSPYLSVAEHVTEQNLKLKLKEDEHRAKACGEIPIHKISATSCLGLGLLIEDSHAIVSGEGELSSSELADVEMRRTNLEKLIEQFRKLQIVYMPGIALRIEREQEAATTAIEAEDDKLWFPSDLSEVVCNSICHSGLGPGTWTNNLRELNVKDMSSMYGSVMDLQETATEAINPEDQRQKKRKSEKHKDKPKDVLWIWMAEGSLGELGDDSDITDVRVHWLRSRARLLWWEEEIALLHEEQR</sequence>
<accession>A0A284RZV6</accession>
<protein>
    <submittedName>
        <fullName evidence="1">Uncharacterized protein</fullName>
    </submittedName>
</protein>
<dbReference type="Proteomes" id="UP000219338">
    <property type="component" value="Unassembled WGS sequence"/>
</dbReference>
<organism evidence="1 2">
    <name type="scientific">Armillaria ostoyae</name>
    <name type="common">Armillaria root rot fungus</name>
    <dbReference type="NCBI Taxonomy" id="47428"/>
    <lineage>
        <taxon>Eukaryota</taxon>
        <taxon>Fungi</taxon>
        <taxon>Dikarya</taxon>
        <taxon>Basidiomycota</taxon>
        <taxon>Agaricomycotina</taxon>
        <taxon>Agaricomycetes</taxon>
        <taxon>Agaricomycetidae</taxon>
        <taxon>Agaricales</taxon>
        <taxon>Marasmiineae</taxon>
        <taxon>Physalacriaceae</taxon>
        <taxon>Armillaria</taxon>
    </lineage>
</organism>
<dbReference type="OrthoDB" id="3257768at2759"/>
<evidence type="ECO:0000313" key="2">
    <source>
        <dbReference type="Proteomes" id="UP000219338"/>
    </source>
</evidence>
<dbReference type="AlphaFoldDB" id="A0A284RZV6"/>
<gene>
    <name evidence="1" type="ORF">ARMOST_17754</name>
</gene>